<dbReference type="InterPro" id="IPR002918">
    <property type="entry name" value="Lipase_EstA/Esterase_EstB"/>
</dbReference>
<name>A0A4R2JBZ9_9PSEU</name>
<reference evidence="2 3" key="1">
    <citation type="submission" date="2019-03" db="EMBL/GenBank/DDBJ databases">
        <title>Genomic Encyclopedia of Type Strains, Phase IV (KMG-IV): sequencing the most valuable type-strain genomes for metagenomic binning, comparative biology and taxonomic classification.</title>
        <authorList>
            <person name="Goeker M."/>
        </authorList>
    </citation>
    <scope>NUCLEOTIDE SEQUENCE [LARGE SCALE GENOMIC DNA]</scope>
    <source>
        <strain evidence="2 3">DSM 45934</strain>
    </source>
</reference>
<dbReference type="Proteomes" id="UP000295680">
    <property type="component" value="Unassembled WGS sequence"/>
</dbReference>
<dbReference type="PANTHER" id="PTHR32015">
    <property type="entry name" value="FASTING INDUCED LIPASE"/>
    <property type="match status" value="1"/>
</dbReference>
<comment type="caution">
    <text evidence="2">The sequence shown here is derived from an EMBL/GenBank/DDBJ whole genome shotgun (WGS) entry which is preliminary data.</text>
</comment>
<organism evidence="2 3">
    <name type="scientific">Actinocrispum wychmicini</name>
    <dbReference type="NCBI Taxonomy" id="1213861"/>
    <lineage>
        <taxon>Bacteria</taxon>
        <taxon>Bacillati</taxon>
        <taxon>Actinomycetota</taxon>
        <taxon>Actinomycetes</taxon>
        <taxon>Pseudonocardiales</taxon>
        <taxon>Pseudonocardiaceae</taxon>
        <taxon>Actinocrispum</taxon>
    </lineage>
</organism>
<accession>A0A4R2JBZ9</accession>
<evidence type="ECO:0000313" key="2">
    <source>
        <dbReference type="EMBL" id="TCO55927.1"/>
    </source>
</evidence>
<dbReference type="AlphaFoldDB" id="A0A4R2JBZ9"/>
<dbReference type="EMBL" id="SLWS01000007">
    <property type="protein sequence ID" value="TCO55927.1"/>
    <property type="molecule type" value="Genomic_DNA"/>
</dbReference>
<proteinExistence type="predicted"/>
<keyword evidence="1" id="KW-0732">Signal</keyword>
<dbReference type="GO" id="GO:0016042">
    <property type="term" value="P:lipid catabolic process"/>
    <property type="evidence" value="ECO:0007669"/>
    <property type="project" value="InterPro"/>
</dbReference>
<feature type="chain" id="PRO_5038568976" evidence="1">
    <location>
        <begin position="21"/>
        <end position="284"/>
    </location>
</feature>
<gene>
    <name evidence="2" type="ORF">EV192_107350</name>
</gene>
<dbReference type="Pfam" id="PF01674">
    <property type="entry name" value="Lipase_2"/>
    <property type="match status" value="1"/>
</dbReference>
<keyword evidence="3" id="KW-1185">Reference proteome</keyword>
<protein>
    <submittedName>
        <fullName evidence="2">Lipase (Class 2)</fullName>
    </submittedName>
</protein>
<dbReference type="InterPro" id="IPR029058">
    <property type="entry name" value="AB_hydrolase_fold"/>
</dbReference>
<evidence type="ECO:0000256" key="1">
    <source>
        <dbReference type="SAM" id="SignalP"/>
    </source>
</evidence>
<dbReference type="PANTHER" id="PTHR32015:SF1">
    <property type="entry name" value="LIPASE"/>
    <property type="match status" value="1"/>
</dbReference>
<dbReference type="Gene3D" id="3.40.50.1820">
    <property type="entry name" value="alpha/beta hydrolase"/>
    <property type="match status" value="1"/>
</dbReference>
<dbReference type="RefSeq" id="WP_243727213.1">
    <property type="nucleotide sequence ID" value="NZ_SLWS01000007.1"/>
</dbReference>
<feature type="signal peptide" evidence="1">
    <location>
        <begin position="1"/>
        <end position="20"/>
    </location>
</feature>
<sequence length="284" mass="29289">MRTLVRTVLALALAIGLLTAGVTGADAASRPSSGIGDWRCLPNAKHPRPVVLLHGMGGNGVTGMGALPIVLAASGYCVFSPTYGSTILGPLVAGLAPLKDSAAEVATFIDRVRQSTGADKVDIVGYSEGTTVTAYYLKKLGGAAKVERYTGFGANYAGTTLLGLTQLAKRLNLGPILTGVGCGACTDYLPGSAFLQELGDGGVAVPGPSYTNIVTKFDEVVTPYTSGILKAPNSTNIVVQDKCSLDITGHIGYITDPNLIQFVVNALDPAHANPFLCLPYLVAY</sequence>
<evidence type="ECO:0000313" key="3">
    <source>
        <dbReference type="Proteomes" id="UP000295680"/>
    </source>
</evidence>
<dbReference type="SUPFAM" id="SSF53474">
    <property type="entry name" value="alpha/beta-Hydrolases"/>
    <property type="match status" value="1"/>
</dbReference>
<dbReference type="GO" id="GO:0016298">
    <property type="term" value="F:lipase activity"/>
    <property type="evidence" value="ECO:0007669"/>
    <property type="project" value="TreeGrafter"/>
</dbReference>